<dbReference type="SUPFAM" id="SSF51395">
    <property type="entry name" value="FMN-linked oxidoreductases"/>
    <property type="match status" value="1"/>
</dbReference>
<comment type="caution">
    <text evidence="7">The sequence shown here is derived from an EMBL/GenBank/DDBJ whole genome shotgun (WGS) entry which is preliminary data.</text>
</comment>
<proteinExistence type="inferred from homology"/>
<name>A0A8H5H9D9_9AGAR</name>
<keyword evidence="5" id="KW-0812">Transmembrane</keyword>
<sequence length="486" mass="53888">MEETAGISGVFSPIKLPCGRSLRNRLVKVAMYQHLADFLGGPPNQLHFSLYSKWAQFDWGMIVTGNVQVSKTHLTLGRDVCLPRDLSKERLLPFEQWVTSIRGSGESGALAIMQLSHAGRQSTNFVGGRFPFKSPLAPSPIRVKAKNCGWLSDAFHTLVFQTPRQMSLSDIDDVVEAFVKGARVASESGFDGIQLHAAHGYLLAQFVSPTSNERTDEYSAHPENALRLLRRIVSAIRATVAKTFVIGIKINAADYVDHNELDIADRVLNHFQAIARWGEIDFIEVSGGDYEKPDFMPTKIKSPRQALFAHFSKAAMDALASLELESPSASLPLVLLTGGLRTAELLHTALVSKHAHLLGIGRASILCPDLPRLLKERELAGTQLSLDASWSTPFRPDPNLDLSRIWNFLPTIPIVGAGINMAWYVVTIRQLAALPSSIRETLLEPDYTLGPLEAVFRMWVWVDRLFVPRTIFVLSGMSLWLFSVIR</sequence>
<dbReference type="EMBL" id="JAACJP010000017">
    <property type="protein sequence ID" value="KAF5379152.1"/>
    <property type="molecule type" value="Genomic_DNA"/>
</dbReference>
<dbReference type="InterPro" id="IPR013785">
    <property type="entry name" value="Aldolase_TIM"/>
</dbReference>
<dbReference type="OrthoDB" id="1663137at2759"/>
<feature type="transmembrane region" description="Helical" evidence="5">
    <location>
        <begin position="466"/>
        <end position="485"/>
    </location>
</feature>
<dbReference type="Pfam" id="PF00724">
    <property type="entry name" value="Oxidored_FMN"/>
    <property type="match status" value="1"/>
</dbReference>
<organism evidence="7 8">
    <name type="scientific">Tricholomella constricta</name>
    <dbReference type="NCBI Taxonomy" id="117010"/>
    <lineage>
        <taxon>Eukaryota</taxon>
        <taxon>Fungi</taxon>
        <taxon>Dikarya</taxon>
        <taxon>Basidiomycota</taxon>
        <taxon>Agaricomycotina</taxon>
        <taxon>Agaricomycetes</taxon>
        <taxon>Agaricomycetidae</taxon>
        <taxon>Agaricales</taxon>
        <taxon>Tricholomatineae</taxon>
        <taxon>Lyophyllaceae</taxon>
        <taxon>Tricholomella</taxon>
    </lineage>
</organism>
<evidence type="ECO:0000259" key="6">
    <source>
        <dbReference type="Pfam" id="PF00724"/>
    </source>
</evidence>
<keyword evidence="5" id="KW-1133">Transmembrane helix</keyword>
<reference evidence="7 8" key="1">
    <citation type="journal article" date="2020" name="ISME J.">
        <title>Uncovering the hidden diversity of litter-decomposition mechanisms in mushroom-forming fungi.</title>
        <authorList>
            <person name="Floudas D."/>
            <person name="Bentzer J."/>
            <person name="Ahren D."/>
            <person name="Johansson T."/>
            <person name="Persson P."/>
            <person name="Tunlid A."/>
        </authorList>
    </citation>
    <scope>NUCLEOTIDE SEQUENCE [LARGE SCALE GENOMIC DNA]</scope>
    <source>
        <strain evidence="7 8">CBS 661.87</strain>
    </source>
</reference>
<dbReference type="InterPro" id="IPR001155">
    <property type="entry name" value="OxRdtase_FMN_N"/>
</dbReference>
<evidence type="ECO:0000256" key="4">
    <source>
        <dbReference type="ARBA" id="ARBA00023002"/>
    </source>
</evidence>
<evidence type="ECO:0000256" key="3">
    <source>
        <dbReference type="ARBA" id="ARBA00022643"/>
    </source>
</evidence>
<evidence type="ECO:0000313" key="8">
    <source>
        <dbReference type="Proteomes" id="UP000565441"/>
    </source>
</evidence>
<evidence type="ECO:0000313" key="7">
    <source>
        <dbReference type="EMBL" id="KAF5379152.1"/>
    </source>
</evidence>
<protein>
    <recommendedName>
        <fullName evidence="6">NADH:flavin oxidoreductase/NADH oxidase N-terminal domain-containing protein</fullName>
    </recommendedName>
</protein>
<keyword evidence="4" id="KW-0560">Oxidoreductase</keyword>
<keyword evidence="5" id="KW-0472">Membrane</keyword>
<keyword evidence="8" id="KW-1185">Reference proteome</keyword>
<comment type="similarity">
    <text evidence="1">Belongs to the NADH:flavin oxidoreductase/NADH oxidase family.</text>
</comment>
<dbReference type="PANTHER" id="PTHR43656:SF2">
    <property type="entry name" value="BINDING OXIDOREDUCTASE, PUTATIVE (AFU_ORTHOLOGUE AFUA_2G08260)-RELATED"/>
    <property type="match status" value="1"/>
</dbReference>
<gene>
    <name evidence="7" type="ORF">D9615_006060</name>
</gene>
<dbReference type="PANTHER" id="PTHR43656">
    <property type="entry name" value="BINDING OXIDOREDUCTASE, PUTATIVE (AFU_ORTHOLOGUE AFUA_2G08260)-RELATED"/>
    <property type="match status" value="1"/>
</dbReference>
<evidence type="ECO:0000256" key="5">
    <source>
        <dbReference type="SAM" id="Phobius"/>
    </source>
</evidence>
<evidence type="ECO:0000256" key="2">
    <source>
        <dbReference type="ARBA" id="ARBA00022630"/>
    </source>
</evidence>
<evidence type="ECO:0000256" key="1">
    <source>
        <dbReference type="ARBA" id="ARBA00005979"/>
    </source>
</evidence>
<dbReference type="Gene3D" id="3.20.20.70">
    <property type="entry name" value="Aldolase class I"/>
    <property type="match status" value="1"/>
</dbReference>
<keyword evidence="2" id="KW-0285">Flavoprotein</keyword>
<accession>A0A8H5H9D9</accession>
<dbReference type="AlphaFoldDB" id="A0A8H5H9D9"/>
<keyword evidence="3" id="KW-0288">FMN</keyword>
<feature type="transmembrane region" description="Helical" evidence="5">
    <location>
        <begin position="405"/>
        <end position="426"/>
    </location>
</feature>
<feature type="domain" description="NADH:flavin oxidoreductase/NADH oxidase N-terminal" evidence="6">
    <location>
        <begin position="10"/>
        <end position="376"/>
    </location>
</feature>
<dbReference type="GO" id="GO:0010181">
    <property type="term" value="F:FMN binding"/>
    <property type="evidence" value="ECO:0007669"/>
    <property type="project" value="InterPro"/>
</dbReference>
<dbReference type="Proteomes" id="UP000565441">
    <property type="component" value="Unassembled WGS sequence"/>
</dbReference>
<dbReference type="InterPro" id="IPR051799">
    <property type="entry name" value="NADH_flavin_oxidoreductase"/>
</dbReference>
<dbReference type="GO" id="GO:0016491">
    <property type="term" value="F:oxidoreductase activity"/>
    <property type="evidence" value="ECO:0007669"/>
    <property type="project" value="UniProtKB-KW"/>
</dbReference>